<feature type="compositionally biased region" description="Polar residues" evidence="1">
    <location>
        <begin position="8"/>
        <end position="22"/>
    </location>
</feature>
<organism evidence="2 3">
    <name type="scientific">Ricinus communis</name>
    <name type="common">Castor bean</name>
    <dbReference type="NCBI Taxonomy" id="3988"/>
    <lineage>
        <taxon>Eukaryota</taxon>
        <taxon>Viridiplantae</taxon>
        <taxon>Streptophyta</taxon>
        <taxon>Embryophyta</taxon>
        <taxon>Tracheophyta</taxon>
        <taxon>Spermatophyta</taxon>
        <taxon>Magnoliopsida</taxon>
        <taxon>eudicotyledons</taxon>
        <taxon>Gunneridae</taxon>
        <taxon>Pentapetalae</taxon>
        <taxon>rosids</taxon>
        <taxon>fabids</taxon>
        <taxon>Malpighiales</taxon>
        <taxon>Euphorbiaceae</taxon>
        <taxon>Acalyphoideae</taxon>
        <taxon>Acalypheae</taxon>
        <taxon>Ricinus</taxon>
    </lineage>
</organism>
<sequence>MKTATPAIRSSRNVSSDASLKGNQRRSARTTSTVGTRTIRWPPGAEKQAPSACPWRQSHSPVTVTSAAHCSPLHIAGNPLPGAVATFDYMFFFRIDPVARKPGVRAPRNGYPKAR</sequence>
<dbReference type="Proteomes" id="UP000008311">
    <property type="component" value="Unassembled WGS sequence"/>
</dbReference>
<keyword evidence="3" id="KW-1185">Reference proteome</keyword>
<protein>
    <submittedName>
        <fullName evidence="2">Uncharacterized protein</fullName>
    </submittedName>
</protein>
<evidence type="ECO:0000313" key="2">
    <source>
        <dbReference type="EMBL" id="EEF23796.1"/>
    </source>
</evidence>
<accession>B9TK17</accession>
<feature type="region of interest" description="Disordered" evidence="1">
    <location>
        <begin position="1"/>
        <end position="58"/>
    </location>
</feature>
<dbReference type="EMBL" id="EQ984633">
    <property type="protein sequence ID" value="EEF23796.1"/>
    <property type="molecule type" value="Genomic_DNA"/>
</dbReference>
<dbReference type="InParanoid" id="B9TK17"/>
<reference evidence="3" key="1">
    <citation type="journal article" date="2010" name="Nat. Biotechnol.">
        <title>Draft genome sequence of the oilseed species Ricinus communis.</title>
        <authorList>
            <person name="Chan A.P."/>
            <person name="Crabtree J."/>
            <person name="Zhao Q."/>
            <person name="Lorenzi H."/>
            <person name="Orvis J."/>
            <person name="Puiu D."/>
            <person name="Melake-Berhan A."/>
            <person name="Jones K.M."/>
            <person name="Redman J."/>
            <person name="Chen G."/>
            <person name="Cahoon E.B."/>
            <person name="Gedil M."/>
            <person name="Stanke M."/>
            <person name="Haas B.J."/>
            <person name="Wortman J.R."/>
            <person name="Fraser-Liggett C.M."/>
            <person name="Ravel J."/>
            <person name="Rabinowicz P.D."/>
        </authorList>
    </citation>
    <scope>NUCLEOTIDE SEQUENCE [LARGE SCALE GENOMIC DNA]</scope>
    <source>
        <strain evidence="3">cv. Hale</strain>
    </source>
</reference>
<dbReference type="AlphaFoldDB" id="B9TK17"/>
<gene>
    <name evidence="2" type="ORF">RCOM_1980370</name>
</gene>
<evidence type="ECO:0000313" key="3">
    <source>
        <dbReference type="Proteomes" id="UP000008311"/>
    </source>
</evidence>
<evidence type="ECO:0000256" key="1">
    <source>
        <dbReference type="SAM" id="MobiDB-lite"/>
    </source>
</evidence>
<name>B9TK17_RICCO</name>
<proteinExistence type="predicted"/>